<name>V4GVM4_9EURY</name>
<evidence type="ECO:0000256" key="2">
    <source>
        <dbReference type="SAM" id="Phobius"/>
    </source>
</evidence>
<feature type="transmembrane region" description="Helical" evidence="2">
    <location>
        <begin position="109"/>
        <end position="129"/>
    </location>
</feature>
<accession>V4GVM4</accession>
<gene>
    <name evidence="3" type="ORF">K933_05158</name>
</gene>
<organism evidence="3 4">
    <name type="scientific">Candidatus Halobonum tyrrellensis G22</name>
    <dbReference type="NCBI Taxonomy" id="1324957"/>
    <lineage>
        <taxon>Archaea</taxon>
        <taxon>Methanobacteriati</taxon>
        <taxon>Methanobacteriota</taxon>
        <taxon>Stenosarchaea group</taxon>
        <taxon>Halobacteria</taxon>
        <taxon>Halobacteriales</taxon>
        <taxon>Haloferacaceae</taxon>
        <taxon>Candidatus Halobonum</taxon>
    </lineage>
</organism>
<dbReference type="PANTHER" id="PTHR20992">
    <property type="entry name" value="AT15442P-RELATED"/>
    <property type="match status" value="1"/>
</dbReference>
<dbReference type="eggNOG" id="arCOG02264">
    <property type="taxonomic scope" value="Archaea"/>
</dbReference>
<feature type="transmembrane region" description="Helical" evidence="2">
    <location>
        <begin position="268"/>
        <end position="293"/>
    </location>
</feature>
<feature type="transmembrane region" description="Helical" evidence="2">
    <location>
        <begin position="239"/>
        <end position="262"/>
    </location>
</feature>
<dbReference type="Pfam" id="PF04087">
    <property type="entry name" value="DUF389"/>
    <property type="match status" value="1"/>
</dbReference>
<dbReference type="PANTHER" id="PTHR20992:SF9">
    <property type="entry name" value="AT15442P-RELATED"/>
    <property type="match status" value="1"/>
</dbReference>
<keyword evidence="2" id="KW-0472">Membrane</keyword>
<dbReference type="PATRIC" id="fig|1324957.4.peg.1046"/>
<keyword evidence="2" id="KW-1133">Transmembrane helix</keyword>
<evidence type="ECO:0000256" key="1">
    <source>
        <dbReference type="SAM" id="MobiDB-lite"/>
    </source>
</evidence>
<comment type="caution">
    <text evidence="3">The sequence shown here is derived from an EMBL/GenBank/DDBJ whole genome shotgun (WGS) entry which is preliminary data.</text>
</comment>
<dbReference type="AlphaFoldDB" id="V4GVM4"/>
<keyword evidence="2" id="KW-0812">Transmembrane</keyword>
<protein>
    <recommendedName>
        <fullName evidence="5">TIGR00341 family protein</fullName>
    </recommendedName>
</protein>
<dbReference type="Proteomes" id="UP000017840">
    <property type="component" value="Unassembled WGS sequence"/>
</dbReference>
<evidence type="ECO:0008006" key="5">
    <source>
        <dbReference type="Google" id="ProtNLM"/>
    </source>
</evidence>
<proteinExistence type="predicted"/>
<dbReference type="STRING" id="1324957.K933_05158"/>
<feature type="transmembrane region" description="Helical" evidence="2">
    <location>
        <begin position="135"/>
        <end position="157"/>
    </location>
</feature>
<dbReference type="NCBIfam" id="TIGR00341">
    <property type="entry name" value="TIGR00341 family protein"/>
    <property type="match status" value="1"/>
</dbReference>
<keyword evidence="4" id="KW-1185">Reference proteome</keyword>
<sequence length="468" mass="48579">MVPAGKRQTVLSVLDDEGIDYAISDETSGRDYTAIVSFPLPVGAVEPVLGKLREAGLERDAYTVVVDAETVISKRFERLEEQYQQEGNGDNRIAREEIIADAGDMAPDWMPFLVMTAISSIVATAGLLLDSPAVVVGSMVIAPLVGPAMATSVGTVVNDSEMFKRGVRLQAVGLLLAIGSAAVFAAVLRFTHAVPFTVEEVFALGEVRERLAPDVLSLPIAIGAGVAGAISLSSGVSAALVGVMIAAALVPPIAVVGIGIAWGQPMAISGSAMLVVVNFLSINLAAIVVLWYRGYRPDNLFQFSDARTRALKRVSVLAIVILLATSVLGAVTVASYESAQFETAVENEARTLVGPAETVLDVEVTYGGYPIRQPTAATVTVGYPLGADPKPIADALAERLSGDRTALLGLGPSAEVDISVRYLPTQTAETRGETDPGDPGSGGNESGGADDNGTRTPVPTPSDHTALG</sequence>
<evidence type="ECO:0000313" key="3">
    <source>
        <dbReference type="EMBL" id="ESP89211.1"/>
    </source>
</evidence>
<feature type="region of interest" description="Disordered" evidence="1">
    <location>
        <begin position="425"/>
        <end position="468"/>
    </location>
</feature>
<evidence type="ECO:0000313" key="4">
    <source>
        <dbReference type="Proteomes" id="UP000017840"/>
    </source>
</evidence>
<feature type="transmembrane region" description="Helical" evidence="2">
    <location>
        <begin position="314"/>
        <end position="336"/>
    </location>
</feature>
<feature type="transmembrane region" description="Helical" evidence="2">
    <location>
        <begin position="169"/>
        <end position="191"/>
    </location>
</feature>
<dbReference type="EMBL" id="ASGZ01000014">
    <property type="protein sequence ID" value="ESP89211.1"/>
    <property type="molecule type" value="Genomic_DNA"/>
</dbReference>
<dbReference type="InterPro" id="IPR005240">
    <property type="entry name" value="DUF389"/>
</dbReference>
<reference evidence="3 4" key="1">
    <citation type="journal article" date="2013" name="Genome Announc.">
        <title>Draft Genome Sequence of 'Candidatus Halobonum tyrrellensis' Strain G22, Isolated from the Hypersaline Waters of Lake Tyrrell, Australia.</title>
        <authorList>
            <person name="Ugalde J.A."/>
            <person name="Narasingarao P."/>
            <person name="Kuo S."/>
            <person name="Podell S."/>
            <person name="Allen E.E."/>
        </authorList>
    </citation>
    <scope>NUCLEOTIDE SEQUENCE [LARGE SCALE GENOMIC DNA]</scope>
    <source>
        <strain evidence="3 4">G22</strain>
    </source>
</reference>
<feature type="transmembrane region" description="Helical" evidence="2">
    <location>
        <begin position="211"/>
        <end position="232"/>
    </location>
</feature>